<proteinExistence type="predicted"/>
<evidence type="ECO:0000313" key="2">
    <source>
        <dbReference type="Proteomes" id="UP000789366"/>
    </source>
</evidence>
<dbReference type="Proteomes" id="UP000789366">
    <property type="component" value="Unassembled WGS sequence"/>
</dbReference>
<feature type="non-terminal residue" evidence="1">
    <location>
        <position position="1"/>
    </location>
</feature>
<dbReference type="EMBL" id="CAJVPW010065667">
    <property type="protein sequence ID" value="CAG8787334.1"/>
    <property type="molecule type" value="Genomic_DNA"/>
</dbReference>
<feature type="non-terminal residue" evidence="1">
    <location>
        <position position="87"/>
    </location>
</feature>
<gene>
    <name evidence="1" type="ORF">SPELUC_LOCUS16917</name>
</gene>
<sequence>ELIKLERDPRVEVYQMYDLPRDVKYGIIIFKNPNDNKEMKIIVRGIKGDVIGIHLELLMFALYERYENRWGQKIFIIYEDGKLVKIK</sequence>
<name>A0ACA9RDB0_9GLOM</name>
<keyword evidence="2" id="KW-1185">Reference proteome</keyword>
<comment type="caution">
    <text evidence="1">The sequence shown here is derived from an EMBL/GenBank/DDBJ whole genome shotgun (WGS) entry which is preliminary data.</text>
</comment>
<evidence type="ECO:0000313" key="1">
    <source>
        <dbReference type="EMBL" id="CAG8787334.1"/>
    </source>
</evidence>
<reference evidence="1" key="1">
    <citation type="submission" date="2021-06" db="EMBL/GenBank/DDBJ databases">
        <authorList>
            <person name="Kallberg Y."/>
            <person name="Tangrot J."/>
            <person name="Rosling A."/>
        </authorList>
    </citation>
    <scope>NUCLEOTIDE SEQUENCE</scope>
    <source>
        <strain evidence="1">28 12/20/2015</strain>
    </source>
</reference>
<accession>A0ACA9RDB0</accession>
<organism evidence="1 2">
    <name type="scientific">Cetraspora pellucida</name>
    <dbReference type="NCBI Taxonomy" id="1433469"/>
    <lineage>
        <taxon>Eukaryota</taxon>
        <taxon>Fungi</taxon>
        <taxon>Fungi incertae sedis</taxon>
        <taxon>Mucoromycota</taxon>
        <taxon>Glomeromycotina</taxon>
        <taxon>Glomeromycetes</taxon>
        <taxon>Diversisporales</taxon>
        <taxon>Gigasporaceae</taxon>
        <taxon>Cetraspora</taxon>
    </lineage>
</organism>
<protein>
    <submittedName>
        <fullName evidence="1">11258_t:CDS:1</fullName>
    </submittedName>
</protein>